<dbReference type="GO" id="GO:0008137">
    <property type="term" value="F:NADH dehydrogenase (ubiquinone) activity"/>
    <property type="evidence" value="ECO:0007669"/>
    <property type="project" value="UniProtKB-EC"/>
</dbReference>
<dbReference type="InterPro" id="IPR003945">
    <property type="entry name" value="NU5C-like"/>
</dbReference>
<dbReference type="Pfam" id="PF06455">
    <property type="entry name" value="NADH5_C"/>
    <property type="match status" value="1"/>
</dbReference>
<evidence type="ECO:0000256" key="5">
    <source>
        <dbReference type="ARBA" id="ARBA00022448"/>
    </source>
</evidence>
<keyword evidence="14 17" id="KW-0496">Mitochondrion</keyword>
<feature type="transmembrane region" description="Helical" evidence="17">
    <location>
        <begin position="460"/>
        <end position="480"/>
    </location>
</feature>
<keyword evidence="10" id="KW-0249">Electron transport</keyword>
<keyword evidence="7 17" id="KW-0812">Transmembrane</keyword>
<feature type="transmembrane region" description="Helical" evidence="17">
    <location>
        <begin position="210"/>
        <end position="232"/>
    </location>
</feature>
<keyword evidence="6" id="KW-0679">Respiratory chain</keyword>
<comment type="catalytic activity">
    <reaction evidence="16 17">
        <text>a ubiquinone + NADH + 5 H(+)(in) = a ubiquinol + NAD(+) + 4 H(+)(out)</text>
        <dbReference type="Rhea" id="RHEA:29091"/>
        <dbReference type="Rhea" id="RHEA-COMP:9565"/>
        <dbReference type="Rhea" id="RHEA-COMP:9566"/>
        <dbReference type="ChEBI" id="CHEBI:15378"/>
        <dbReference type="ChEBI" id="CHEBI:16389"/>
        <dbReference type="ChEBI" id="CHEBI:17976"/>
        <dbReference type="ChEBI" id="CHEBI:57540"/>
        <dbReference type="ChEBI" id="CHEBI:57945"/>
        <dbReference type="EC" id="7.1.1.2"/>
    </reaction>
</comment>
<keyword evidence="5 17" id="KW-0813">Transport</keyword>
<keyword evidence="15 17" id="KW-0472">Membrane</keyword>
<dbReference type="GeneID" id="44153568"/>
<evidence type="ECO:0000256" key="9">
    <source>
        <dbReference type="ARBA" id="ARBA00022967"/>
    </source>
</evidence>
<evidence type="ECO:0000256" key="2">
    <source>
        <dbReference type="ARBA" id="ARBA00008200"/>
    </source>
</evidence>
<dbReference type="Gene3D" id="1.20.5.2700">
    <property type="match status" value="1"/>
</dbReference>
<dbReference type="RefSeq" id="YP_009733041.1">
    <property type="nucleotide sequence ID" value="NC_046060.1"/>
</dbReference>
<feature type="transmembrane region" description="Helical" evidence="17">
    <location>
        <begin position="113"/>
        <end position="129"/>
    </location>
</feature>
<feature type="transmembrane region" description="Helical" evidence="17">
    <location>
        <begin position="343"/>
        <end position="360"/>
    </location>
</feature>
<feature type="transmembrane region" description="Helical" evidence="17">
    <location>
        <begin position="6"/>
        <end position="23"/>
    </location>
</feature>
<keyword evidence="13 17" id="KW-0830">Ubiquinone</keyword>
<organism evidence="21">
    <name type="scientific">Jaagichlorella roystonensis</name>
    <dbReference type="NCBI Taxonomy" id="1052852"/>
    <lineage>
        <taxon>Eukaryota</taxon>
        <taxon>Viridiplantae</taxon>
        <taxon>Chlorophyta</taxon>
        <taxon>core chlorophytes</taxon>
        <taxon>Trebouxiophyceae</taxon>
        <taxon>Watanabeales</taxon>
        <taxon>Watanabeaceae</taxon>
        <taxon>Jaagichlorella</taxon>
    </lineage>
</organism>
<evidence type="ECO:0000256" key="7">
    <source>
        <dbReference type="ARBA" id="ARBA00022692"/>
    </source>
</evidence>
<name>A0A6C0M8V8_9CHLO</name>
<dbReference type="InterPro" id="IPR001750">
    <property type="entry name" value="ND/Mrp_TM"/>
</dbReference>
<evidence type="ECO:0000256" key="3">
    <source>
        <dbReference type="ARBA" id="ARBA00012944"/>
    </source>
</evidence>
<dbReference type="InterPro" id="IPR018393">
    <property type="entry name" value="NADHpl_OxRdtase_5_subgr"/>
</dbReference>
<comment type="function">
    <text evidence="17">Core subunit of the mitochondrial membrane respiratory chain NADH dehydrogenase (Complex I) which catalyzes electron transfer from NADH through the respiratory chain, using ubiquinone as an electron acceptor. Essential for the catalytic activity and assembly of complex I.</text>
</comment>
<evidence type="ECO:0000256" key="13">
    <source>
        <dbReference type="ARBA" id="ARBA00023075"/>
    </source>
</evidence>
<evidence type="ECO:0000256" key="12">
    <source>
        <dbReference type="ARBA" id="ARBA00023027"/>
    </source>
</evidence>
<evidence type="ECO:0000256" key="14">
    <source>
        <dbReference type="ARBA" id="ARBA00023128"/>
    </source>
</evidence>
<keyword evidence="8" id="KW-0999">Mitochondrion inner membrane</keyword>
<keyword evidence="12 17" id="KW-0520">NAD</keyword>
<protein>
    <recommendedName>
        <fullName evidence="4 17">NADH-ubiquinone oxidoreductase chain 5</fullName>
        <ecNumber evidence="3 17">7.1.1.2</ecNumber>
    </recommendedName>
</protein>
<dbReference type="Pfam" id="PF00662">
    <property type="entry name" value="Proton_antipo_N"/>
    <property type="match status" value="1"/>
</dbReference>
<evidence type="ECO:0000256" key="15">
    <source>
        <dbReference type="ARBA" id="ARBA00023136"/>
    </source>
</evidence>
<feature type="transmembrane region" description="Helical" evidence="17">
    <location>
        <begin position="656"/>
        <end position="677"/>
    </location>
</feature>
<keyword evidence="9" id="KW-1278">Translocase</keyword>
<evidence type="ECO:0000256" key="4">
    <source>
        <dbReference type="ARBA" id="ARBA00021096"/>
    </source>
</evidence>
<evidence type="ECO:0000256" key="16">
    <source>
        <dbReference type="ARBA" id="ARBA00049551"/>
    </source>
</evidence>
<dbReference type="EC" id="7.1.1.2" evidence="3 17"/>
<evidence type="ECO:0000256" key="1">
    <source>
        <dbReference type="ARBA" id="ARBA00004448"/>
    </source>
</evidence>
<dbReference type="GO" id="GO:0005743">
    <property type="term" value="C:mitochondrial inner membrane"/>
    <property type="evidence" value="ECO:0007669"/>
    <property type="project" value="UniProtKB-SubCell"/>
</dbReference>
<dbReference type="PANTHER" id="PTHR42829:SF2">
    <property type="entry name" value="NADH-UBIQUINONE OXIDOREDUCTASE CHAIN 5"/>
    <property type="match status" value="1"/>
</dbReference>
<feature type="transmembrane region" description="Helical" evidence="17">
    <location>
        <begin position="81"/>
        <end position="101"/>
    </location>
</feature>
<evidence type="ECO:0000256" key="8">
    <source>
        <dbReference type="ARBA" id="ARBA00022792"/>
    </source>
</evidence>
<dbReference type="NCBIfam" id="TIGR01974">
    <property type="entry name" value="NDH_I_L"/>
    <property type="match status" value="1"/>
</dbReference>
<feature type="transmembrane region" description="Helical" evidence="17">
    <location>
        <begin position="420"/>
        <end position="440"/>
    </location>
</feature>
<gene>
    <name evidence="21" type="primary">nad5</name>
</gene>
<evidence type="ECO:0000256" key="11">
    <source>
        <dbReference type="ARBA" id="ARBA00022989"/>
    </source>
</evidence>
<evidence type="ECO:0000259" key="18">
    <source>
        <dbReference type="Pfam" id="PF00361"/>
    </source>
</evidence>
<feature type="domain" description="NADH dehydrogenase subunit 5 C-terminal" evidence="20">
    <location>
        <begin position="512"/>
        <end position="638"/>
    </location>
</feature>
<feature type="transmembrane region" description="Helical" evidence="17">
    <location>
        <begin position="253"/>
        <end position="271"/>
    </location>
</feature>
<feature type="transmembrane region" description="Helical" evidence="17">
    <location>
        <begin position="35"/>
        <end position="61"/>
    </location>
</feature>
<feature type="transmembrane region" description="Helical" evidence="17">
    <location>
        <begin position="283"/>
        <end position="304"/>
    </location>
</feature>
<feature type="domain" description="NADH-Ubiquinone oxidoreductase (complex I) chain 5 N-terminal" evidence="19">
    <location>
        <begin position="64"/>
        <end position="114"/>
    </location>
</feature>
<dbReference type="InterPro" id="IPR001516">
    <property type="entry name" value="Proton_antipo_N"/>
</dbReference>
<geneLocation type="mitochondrion" evidence="21"/>
<feature type="transmembrane region" description="Helical" evidence="17">
    <location>
        <begin position="623"/>
        <end position="644"/>
    </location>
</feature>
<evidence type="ECO:0000256" key="10">
    <source>
        <dbReference type="ARBA" id="ARBA00022982"/>
    </source>
</evidence>
<dbReference type="GO" id="GO:0042773">
    <property type="term" value="P:ATP synthesis coupled electron transport"/>
    <property type="evidence" value="ECO:0007669"/>
    <property type="project" value="InterPro"/>
</dbReference>
<comment type="subcellular location">
    <subcellularLocation>
        <location evidence="1">Mitochondrion inner membrane</location>
        <topology evidence="1">Multi-pass membrane protein</topology>
    </subcellularLocation>
</comment>
<evidence type="ECO:0000313" key="21">
    <source>
        <dbReference type="EMBL" id="QHU78337.1"/>
    </source>
</evidence>
<evidence type="ECO:0000256" key="17">
    <source>
        <dbReference type="RuleBase" id="RU003404"/>
    </source>
</evidence>
<accession>A0A6C0M8V8</accession>
<proteinExistence type="inferred from homology"/>
<feature type="transmembrane region" description="Helical" evidence="17">
    <location>
        <begin position="380"/>
        <end position="400"/>
    </location>
</feature>
<dbReference type="Pfam" id="PF00361">
    <property type="entry name" value="Proton_antipo_M"/>
    <property type="match status" value="1"/>
</dbReference>
<dbReference type="InterPro" id="IPR010934">
    <property type="entry name" value="NADH_DH_su5_C"/>
</dbReference>
<dbReference type="EMBL" id="MN934958">
    <property type="protein sequence ID" value="QHU78337.1"/>
    <property type="molecule type" value="Genomic_DNA"/>
</dbReference>
<dbReference type="NCBIfam" id="NF005141">
    <property type="entry name" value="PRK06590.1"/>
    <property type="match status" value="1"/>
</dbReference>
<dbReference type="AlphaFoldDB" id="A0A6C0M8V8"/>
<feature type="domain" description="NADH:quinone oxidoreductase/Mrp antiporter transmembrane" evidence="18">
    <location>
        <begin position="130"/>
        <end position="420"/>
    </location>
</feature>
<dbReference type="PRINTS" id="PR01434">
    <property type="entry name" value="NADHDHGNASE5"/>
</dbReference>
<dbReference type="PANTHER" id="PTHR42829">
    <property type="entry name" value="NADH-UBIQUINONE OXIDOREDUCTASE CHAIN 5"/>
    <property type="match status" value="1"/>
</dbReference>
<evidence type="ECO:0000256" key="6">
    <source>
        <dbReference type="ARBA" id="ARBA00022660"/>
    </source>
</evidence>
<feature type="transmembrane region" description="Helical" evidence="17">
    <location>
        <begin position="135"/>
        <end position="155"/>
    </location>
</feature>
<reference evidence="21" key="1">
    <citation type="submission" date="2020-01" db="EMBL/GenBank/DDBJ databases">
        <title>The complete mitocondrion genome of Heveochlorella roystonensis contains a large direct repeat.</title>
        <authorList>
            <person name="Zhang J."/>
        </authorList>
    </citation>
    <scope>NUCLEOTIDE SEQUENCE</scope>
</reference>
<dbReference type="GO" id="GO:0015990">
    <property type="term" value="P:electron transport coupled proton transport"/>
    <property type="evidence" value="ECO:0007669"/>
    <property type="project" value="TreeGrafter"/>
</dbReference>
<evidence type="ECO:0000259" key="20">
    <source>
        <dbReference type="Pfam" id="PF06455"/>
    </source>
</evidence>
<feature type="transmembrane region" description="Helical" evidence="17">
    <location>
        <begin position="519"/>
        <end position="536"/>
    </location>
</feature>
<comment type="similarity">
    <text evidence="2 17">Belongs to the complex I subunit 5 family.</text>
</comment>
<feature type="transmembrane region" description="Helical" evidence="17">
    <location>
        <begin position="176"/>
        <end position="198"/>
    </location>
</feature>
<sequence length="689" mass="77406">MYLLLLLLPLFGSISAGFFGRFLGSRGSVIFTIAFLLSTFFLSVIAFYEVALSGCICSIKVSDWFSCEMFDTSWGFYFDSLTVVMLIVITSVSSLVHIYSMSYMSEDPHLPRFMSYLSIFTFFMLMLVVSDNLLVMFFGWEGVGLASYLLINFWFTRLSANKASIKAMLLNRVGDFGLALGIMSIFSVFKTLSFPVIFSLAPSMVNEKMMFLNQSFHALTVISLCLFVGAIGKSAQLGLHTWLPDAMEGPTPVSALIHAATMVTAGVFMIARCSPLFEFAEDTLTVIALLGAMTCFFAATTAVVQNDLKRVIAYSTASQLGYMVFACGVSNYEVALFHLMNHAFFKALLFLGAGSVIHALSNQQDMRKMGALVQSLPFTYAMMLIGSLSLAGFPFLTGFYSKDVILEVAFARYTINGNFAYWLGGICVLLTSYYSFRLCFLTFFTESKAIKKPIENSHDAPIIMAIPLMILAIGSIFLGYCGKDMMIGVGTQFWGNAIFTLPEKSNILESHYIPQSVKIIPFIFTMLGIFLAFYFNEHKFLRKKAFAFKISPIGLFFYEMLNRRWFFDKVYNDIFAQKALDFGYNVSFKRLDKGSFEILGPQGIVFVFSKATREISELQSGMIYHYAFVMVIGLTTFITSVTLWDFLENLIDSRLYFLFLIYFFLSTVAVKDSALLLRELREPTVQLSK</sequence>
<keyword evidence="11 17" id="KW-1133">Transmembrane helix</keyword>
<dbReference type="GO" id="GO:0003954">
    <property type="term" value="F:NADH dehydrogenase activity"/>
    <property type="evidence" value="ECO:0007669"/>
    <property type="project" value="TreeGrafter"/>
</dbReference>
<evidence type="ECO:0000259" key="19">
    <source>
        <dbReference type="Pfam" id="PF00662"/>
    </source>
</evidence>